<keyword evidence="1" id="KW-0472">Membrane</keyword>
<dbReference type="KEGG" id="amol:AMOL_2578"/>
<proteinExistence type="predicted"/>
<evidence type="ECO:0000313" key="4">
    <source>
        <dbReference type="Proteomes" id="UP000221222"/>
    </source>
</evidence>
<protein>
    <submittedName>
        <fullName evidence="3">Uncharacterized protein</fullName>
    </submittedName>
</protein>
<dbReference type="RefSeq" id="WP_099343502.1">
    <property type="nucleotide sequence ID" value="NZ_CP032098.1"/>
</dbReference>
<dbReference type="Proteomes" id="UP000262712">
    <property type="component" value="Chromosome"/>
</dbReference>
<evidence type="ECO:0000256" key="1">
    <source>
        <dbReference type="SAM" id="Phobius"/>
    </source>
</evidence>
<dbReference type="EMBL" id="CP032098">
    <property type="protein sequence ID" value="AXX93517.1"/>
    <property type="molecule type" value="Genomic_DNA"/>
</dbReference>
<organism evidence="3 4">
    <name type="scientific">Malaciobacter molluscorum LMG 25693</name>
    <dbReference type="NCBI Taxonomy" id="870501"/>
    <lineage>
        <taxon>Bacteria</taxon>
        <taxon>Pseudomonadati</taxon>
        <taxon>Campylobacterota</taxon>
        <taxon>Epsilonproteobacteria</taxon>
        <taxon>Campylobacterales</taxon>
        <taxon>Arcobacteraceae</taxon>
        <taxon>Malaciobacter</taxon>
    </lineage>
</organism>
<dbReference type="Proteomes" id="UP000221222">
    <property type="component" value="Unassembled WGS sequence"/>
</dbReference>
<gene>
    <name evidence="2" type="ORF">AMOL_2578</name>
    <name evidence="3" type="ORF">CPU12_12745</name>
</gene>
<evidence type="ECO:0000313" key="5">
    <source>
        <dbReference type="Proteomes" id="UP000262712"/>
    </source>
</evidence>
<dbReference type="EMBL" id="NXFY01000027">
    <property type="protein sequence ID" value="PHO16978.1"/>
    <property type="molecule type" value="Genomic_DNA"/>
</dbReference>
<name>A0A2G1DEQ6_9BACT</name>
<feature type="transmembrane region" description="Helical" evidence="1">
    <location>
        <begin position="6"/>
        <end position="24"/>
    </location>
</feature>
<sequence>MQTFIFLLILFLISIFSILLYFKLKNQRVYKLLKGECPNCREKTRTFYDENTKTVFKNEIITKRVVKNHGCSGVIEVEFKCRNCNLKELHQVPSHSCNM</sequence>
<keyword evidence="1" id="KW-1133">Transmembrane helix</keyword>
<reference evidence="3 4" key="1">
    <citation type="submission" date="2017-09" db="EMBL/GenBank/DDBJ databases">
        <title>Arcobacter canalis sp. nov., a new species isolated from a water canal contaminated with urban sewage.</title>
        <authorList>
            <person name="Perez-Cataluna A."/>
            <person name="Salas-Masso N."/>
            <person name="Figueras M.J."/>
        </authorList>
    </citation>
    <scope>NUCLEOTIDE SEQUENCE [LARGE SCALE GENOMIC DNA]</scope>
    <source>
        <strain evidence="3 4">F98-3</strain>
    </source>
</reference>
<accession>A0A2G1DEQ6</accession>
<dbReference type="AlphaFoldDB" id="A0A2G1DEQ6"/>
<reference evidence="2 5" key="2">
    <citation type="submission" date="2018-08" db="EMBL/GenBank/DDBJ databases">
        <title>Complete genome of the Arcobacter molluscorum type strain LMG 25693.</title>
        <authorList>
            <person name="Miller W.G."/>
            <person name="Yee E."/>
            <person name="Bono J.L."/>
        </authorList>
    </citation>
    <scope>NUCLEOTIDE SEQUENCE [LARGE SCALE GENOMIC DNA]</scope>
    <source>
        <strain evidence="2 5">CECT 7696</strain>
    </source>
</reference>
<evidence type="ECO:0000313" key="3">
    <source>
        <dbReference type="EMBL" id="PHO16978.1"/>
    </source>
</evidence>
<keyword evidence="4" id="KW-1185">Reference proteome</keyword>
<keyword evidence="1" id="KW-0812">Transmembrane</keyword>
<evidence type="ECO:0000313" key="2">
    <source>
        <dbReference type="EMBL" id="AXX93517.1"/>
    </source>
</evidence>